<organism evidence="2 3">
    <name type="scientific">Malassezia japonica</name>
    <dbReference type="NCBI Taxonomy" id="223818"/>
    <lineage>
        <taxon>Eukaryota</taxon>
        <taxon>Fungi</taxon>
        <taxon>Dikarya</taxon>
        <taxon>Basidiomycota</taxon>
        <taxon>Ustilaginomycotina</taxon>
        <taxon>Malasseziomycetes</taxon>
        <taxon>Malasseziales</taxon>
        <taxon>Malasseziaceae</taxon>
        <taxon>Malassezia</taxon>
    </lineage>
</organism>
<dbReference type="EMBL" id="CP119966">
    <property type="protein sequence ID" value="WFD41151.1"/>
    <property type="molecule type" value="Genomic_DNA"/>
</dbReference>
<dbReference type="RefSeq" id="XP_060124048.1">
    <property type="nucleotide sequence ID" value="XM_060268065.1"/>
</dbReference>
<feature type="compositionally biased region" description="Basic and acidic residues" evidence="1">
    <location>
        <begin position="125"/>
        <end position="151"/>
    </location>
</feature>
<feature type="compositionally biased region" description="Polar residues" evidence="1">
    <location>
        <begin position="584"/>
        <end position="611"/>
    </location>
</feature>
<evidence type="ECO:0000313" key="3">
    <source>
        <dbReference type="Proteomes" id="UP001217754"/>
    </source>
</evidence>
<reference evidence="2" key="1">
    <citation type="submission" date="2023-03" db="EMBL/GenBank/DDBJ databases">
        <title>Mating type loci evolution in Malassezia.</title>
        <authorList>
            <person name="Coelho M.A."/>
        </authorList>
    </citation>
    <scope>NUCLEOTIDE SEQUENCE</scope>
    <source>
        <strain evidence="2">CBS 9431</strain>
    </source>
</reference>
<accession>A0AAF0F1M1</accession>
<dbReference type="AlphaFoldDB" id="A0AAF0F1M1"/>
<sequence length="786" mass="86613">MAFERSLDSTAVPPLKHLNIAFPWEPASDLNAPIAAGQAQFLNIDAAELDSDSDSELEHAQAPRQEAPRQQPLATVQRVAPAEVPTEQYEEHPYEENPYAHDQYAQEQYTQEQYDAYHQHAYPEQYEHAGYEHDQNAYNEYPREVETHAENEYANYTPHEAQYTHPDEHAYEPHLYDQDHEPASAQPESRSSPEEEVEVPVRRATRTQRGYPGTPETEGVASPEASFPTPSMPGALYGIEEDRDISPPQPEKSIKNTASRFFKKVIPPRTKRSTDVPPMPRMAEAEPVATPVEPEVEAPAKPKTTFRDRLRSKFPMRSASQDRVEESANQPPRAAMFNGMLDPLPLAFVPSGDNNATDPQTPASPELQGRVRNMASNMDRAPSPDMPSPTYSAPREPSAYYAQNKAQNERVSSWTKRRGDKAPKGAFFGLFKKFGQANPPIPEQPPTLSHNAASGILPNGSKEEPMPSQFEERRRESILRSRRRSRSVGAFELPETMEAAPSRPPLNHAPIPTHKLSDEDLAAPNRASYMSGRTTADSFATAHDDSSDAVYPDFIGNHEPATPRSARNSQRYSQSSNSRLSDSHGSMFSQGSQSTVPTSMAPSTSNLSKPSSVRERGAPPPSSSKRYSMNQFQGSALPPQVPEMPTPALDTLHDDEESAVSKEQPMQRVAAPTEQPVPRPVGPKPQPVPRTVAPLSAAPAPDATGDSKRLSLGFGDDSWLLDLDFDRASPEKSAKDTSAPLSTLDIKPQPPKRTAPILSNKISESEAPTLALPESFSLSPVLVDYL</sequence>
<feature type="compositionally biased region" description="Basic and acidic residues" evidence="1">
    <location>
        <begin position="89"/>
        <end position="99"/>
    </location>
</feature>
<feature type="compositionally biased region" description="Low complexity" evidence="1">
    <location>
        <begin position="564"/>
        <end position="580"/>
    </location>
</feature>
<gene>
    <name evidence="2" type="ORF">MJAP1_004146</name>
</gene>
<evidence type="ECO:0000313" key="2">
    <source>
        <dbReference type="EMBL" id="WFD41151.1"/>
    </source>
</evidence>
<keyword evidence="3" id="KW-1185">Reference proteome</keyword>
<feature type="compositionally biased region" description="Basic and acidic residues" evidence="1">
    <location>
        <begin position="165"/>
        <end position="182"/>
    </location>
</feature>
<feature type="compositionally biased region" description="Basic and acidic residues" evidence="1">
    <location>
        <begin position="461"/>
        <end position="479"/>
    </location>
</feature>
<feature type="compositionally biased region" description="Polar residues" evidence="1">
    <location>
        <begin position="623"/>
        <end position="634"/>
    </location>
</feature>
<name>A0AAF0F1M1_9BASI</name>
<feature type="compositionally biased region" description="Pro residues" evidence="1">
    <location>
        <begin position="675"/>
        <end position="688"/>
    </location>
</feature>
<proteinExistence type="predicted"/>
<feature type="region of interest" description="Disordered" evidence="1">
    <location>
        <begin position="45"/>
        <end position="396"/>
    </location>
</feature>
<feature type="region of interest" description="Disordered" evidence="1">
    <location>
        <begin position="433"/>
        <end position="709"/>
    </location>
</feature>
<protein>
    <submittedName>
        <fullName evidence="2">Uncharacterized protein</fullName>
    </submittedName>
</protein>
<feature type="compositionally biased region" description="Low complexity" evidence="1">
    <location>
        <begin position="62"/>
        <end position="74"/>
    </location>
</feature>
<evidence type="ECO:0000256" key="1">
    <source>
        <dbReference type="SAM" id="MobiDB-lite"/>
    </source>
</evidence>
<feature type="compositionally biased region" description="Low complexity" evidence="1">
    <location>
        <begin position="102"/>
        <end position="116"/>
    </location>
</feature>
<dbReference type="Proteomes" id="UP001217754">
    <property type="component" value="Chromosome 9"/>
</dbReference>
<feature type="compositionally biased region" description="Low complexity" evidence="1">
    <location>
        <begin position="285"/>
        <end position="303"/>
    </location>
</feature>
<feature type="region of interest" description="Disordered" evidence="1">
    <location>
        <begin position="729"/>
        <end position="759"/>
    </location>
</feature>
<feature type="compositionally biased region" description="Polar residues" evidence="1">
    <location>
        <begin position="352"/>
        <end position="363"/>
    </location>
</feature>
<dbReference type="GeneID" id="85227797"/>